<evidence type="ECO:0000259" key="2">
    <source>
        <dbReference type="Pfam" id="PF00089"/>
    </source>
</evidence>
<feature type="non-terminal residue" evidence="3">
    <location>
        <position position="89"/>
    </location>
</feature>
<name>A0ABD0PLE4_CIRMR</name>
<organism evidence="3 4">
    <name type="scientific">Cirrhinus mrigala</name>
    <name type="common">Mrigala</name>
    <dbReference type="NCBI Taxonomy" id="683832"/>
    <lineage>
        <taxon>Eukaryota</taxon>
        <taxon>Metazoa</taxon>
        <taxon>Chordata</taxon>
        <taxon>Craniata</taxon>
        <taxon>Vertebrata</taxon>
        <taxon>Euteleostomi</taxon>
        <taxon>Actinopterygii</taxon>
        <taxon>Neopterygii</taxon>
        <taxon>Teleostei</taxon>
        <taxon>Ostariophysi</taxon>
        <taxon>Cypriniformes</taxon>
        <taxon>Cyprinidae</taxon>
        <taxon>Labeoninae</taxon>
        <taxon>Labeonini</taxon>
        <taxon>Cirrhinus</taxon>
    </lineage>
</organism>
<dbReference type="Pfam" id="PF00089">
    <property type="entry name" value="Trypsin"/>
    <property type="match status" value="1"/>
</dbReference>
<dbReference type="InterPro" id="IPR001254">
    <property type="entry name" value="Trypsin_dom"/>
</dbReference>
<feature type="domain" description="Peptidase S1" evidence="2">
    <location>
        <begin position="17"/>
        <end position="87"/>
    </location>
</feature>
<feature type="non-terminal residue" evidence="3">
    <location>
        <position position="1"/>
    </location>
</feature>
<evidence type="ECO:0000256" key="1">
    <source>
        <dbReference type="ARBA" id="ARBA00023157"/>
    </source>
</evidence>
<comment type="caution">
    <text evidence="3">The sequence shown here is derived from an EMBL/GenBank/DDBJ whole genome shotgun (WGS) entry which is preliminary data.</text>
</comment>
<proteinExistence type="predicted"/>
<dbReference type="Gene3D" id="2.40.10.10">
    <property type="entry name" value="Trypsin-like serine proteases"/>
    <property type="match status" value="2"/>
</dbReference>
<gene>
    <name evidence="3" type="ORF">M9458_030836</name>
</gene>
<evidence type="ECO:0000313" key="4">
    <source>
        <dbReference type="Proteomes" id="UP001529510"/>
    </source>
</evidence>
<dbReference type="EMBL" id="JAMKFB020000015">
    <property type="protein sequence ID" value="KAL0174868.1"/>
    <property type="molecule type" value="Genomic_DNA"/>
</dbReference>
<sequence length="89" mass="10048">YKMTSSWLTYSGLRDQNIQDNVQQRALKTIITHPSYDQMTYDYDISLLELSVPLNFTNTVHPICLPASTHVFSAGCSCFVTGWGTLREG</sequence>
<dbReference type="InterPro" id="IPR043504">
    <property type="entry name" value="Peptidase_S1_PA_chymotrypsin"/>
</dbReference>
<keyword evidence="1" id="KW-1015">Disulfide bond</keyword>
<dbReference type="Proteomes" id="UP001529510">
    <property type="component" value="Unassembled WGS sequence"/>
</dbReference>
<evidence type="ECO:0000313" key="3">
    <source>
        <dbReference type="EMBL" id="KAL0174868.1"/>
    </source>
</evidence>
<dbReference type="PANTHER" id="PTHR24253:SF50">
    <property type="entry name" value="SUPPRESSOR OF TUMORIGENICITY 14 PROTEIN"/>
    <property type="match status" value="1"/>
</dbReference>
<dbReference type="InterPro" id="IPR009003">
    <property type="entry name" value="Peptidase_S1_PA"/>
</dbReference>
<protein>
    <recommendedName>
        <fullName evidence="2">Peptidase S1 domain-containing protein</fullName>
    </recommendedName>
</protein>
<keyword evidence="4" id="KW-1185">Reference proteome</keyword>
<reference evidence="3 4" key="1">
    <citation type="submission" date="2024-05" db="EMBL/GenBank/DDBJ databases">
        <title>Genome sequencing and assembly of Indian major carp, Cirrhinus mrigala (Hamilton, 1822).</title>
        <authorList>
            <person name="Mohindra V."/>
            <person name="Chowdhury L.M."/>
            <person name="Lal K."/>
            <person name="Jena J.K."/>
        </authorList>
    </citation>
    <scope>NUCLEOTIDE SEQUENCE [LARGE SCALE GENOMIC DNA]</scope>
    <source>
        <strain evidence="3">CM1030</strain>
        <tissue evidence="3">Blood</tissue>
    </source>
</reference>
<accession>A0ABD0PLE4</accession>
<dbReference type="PANTHER" id="PTHR24253">
    <property type="entry name" value="TRANSMEMBRANE PROTEASE SERINE"/>
    <property type="match status" value="1"/>
</dbReference>
<dbReference type="AlphaFoldDB" id="A0ABD0PLE4"/>
<dbReference type="SUPFAM" id="SSF50494">
    <property type="entry name" value="Trypsin-like serine proteases"/>
    <property type="match status" value="1"/>
</dbReference>